<keyword evidence="3" id="KW-1185">Reference proteome</keyword>
<organism evidence="2 3">
    <name type="scientific">Penicillium cinerascens</name>
    <dbReference type="NCBI Taxonomy" id="70096"/>
    <lineage>
        <taxon>Eukaryota</taxon>
        <taxon>Fungi</taxon>
        <taxon>Dikarya</taxon>
        <taxon>Ascomycota</taxon>
        <taxon>Pezizomycotina</taxon>
        <taxon>Eurotiomycetes</taxon>
        <taxon>Eurotiomycetidae</taxon>
        <taxon>Eurotiales</taxon>
        <taxon>Aspergillaceae</taxon>
        <taxon>Penicillium</taxon>
    </lineage>
</organism>
<dbReference type="Proteomes" id="UP001150904">
    <property type="component" value="Unassembled WGS sequence"/>
</dbReference>
<comment type="caution">
    <text evidence="2">The sequence shown here is derived from an EMBL/GenBank/DDBJ whole genome shotgun (WGS) entry which is preliminary data.</text>
</comment>
<accession>A0A9W9NES8</accession>
<dbReference type="AlphaFoldDB" id="A0A9W9NES8"/>
<evidence type="ECO:0000313" key="2">
    <source>
        <dbReference type="EMBL" id="KAJ5218579.1"/>
    </source>
</evidence>
<protein>
    <submittedName>
        <fullName evidence="2">Uncharacterized protein</fullName>
    </submittedName>
</protein>
<reference evidence="2" key="2">
    <citation type="journal article" date="2023" name="IMA Fungus">
        <title>Comparative genomic study of the Penicillium genus elucidates a diverse pangenome and 15 lateral gene transfer events.</title>
        <authorList>
            <person name="Petersen C."/>
            <person name="Sorensen T."/>
            <person name="Nielsen M.R."/>
            <person name="Sondergaard T.E."/>
            <person name="Sorensen J.L."/>
            <person name="Fitzpatrick D.A."/>
            <person name="Frisvad J.C."/>
            <person name="Nielsen K.L."/>
        </authorList>
    </citation>
    <scope>NUCLEOTIDE SEQUENCE</scope>
    <source>
        <strain evidence="2">IBT 15544</strain>
    </source>
</reference>
<proteinExistence type="predicted"/>
<dbReference type="GeneID" id="83175041"/>
<gene>
    <name evidence="2" type="ORF">N7498_000678</name>
</gene>
<sequence length="151" mass="17480">MSMYQNLEDAICLMALTPYRLPSLEESTRDTETTENDKVSLSDSNDEEYNDLEDPTVLGTDPEHEKYGIDLKNQFLDRFAETLARFKTDPKTKTRNDAKHVSATMMVCHEAEKHVKIFCAKNEGLEEEDEGFLSRWKLRMETIARKGSFDF</sequence>
<dbReference type="OrthoDB" id="6612291at2759"/>
<dbReference type="EMBL" id="JAPQKR010000004">
    <property type="protein sequence ID" value="KAJ5218579.1"/>
    <property type="molecule type" value="Genomic_DNA"/>
</dbReference>
<dbReference type="RefSeq" id="XP_058313152.1">
    <property type="nucleotide sequence ID" value="XM_058447741.1"/>
</dbReference>
<feature type="compositionally biased region" description="Acidic residues" evidence="1">
    <location>
        <begin position="44"/>
        <end position="54"/>
    </location>
</feature>
<feature type="compositionally biased region" description="Basic and acidic residues" evidence="1">
    <location>
        <begin position="26"/>
        <end position="40"/>
    </location>
</feature>
<feature type="region of interest" description="Disordered" evidence="1">
    <location>
        <begin position="24"/>
        <end position="64"/>
    </location>
</feature>
<reference evidence="2" key="1">
    <citation type="submission" date="2022-12" db="EMBL/GenBank/DDBJ databases">
        <authorList>
            <person name="Petersen C."/>
        </authorList>
    </citation>
    <scope>NUCLEOTIDE SEQUENCE</scope>
    <source>
        <strain evidence="2">IBT 15544</strain>
    </source>
</reference>
<evidence type="ECO:0000313" key="3">
    <source>
        <dbReference type="Proteomes" id="UP001150904"/>
    </source>
</evidence>
<evidence type="ECO:0000256" key="1">
    <source>
        <dbReference type="SAM" id="MobiDB-lite"/>
    </source>
</evidence>
<name>A0A9W9NES8_9EURO</name>